<accession>A0A132NZX4</accession>
<dbReference type="OrthoDB" id="10254758at2759"/>
<dbReference type="AlphaFoldDB" id="A0A132NZX4"/>
<protein>
    <submittedName>
        <fullName evidence="1">Uncharacterized protein</fullName>
    </submittedName>
</protein>
<name>A0A132NZX4_GIAIN</name>
<organism evidence="1 2">
    <name type="scientific">Giardia duodenalis assemblage B</name>
    <dbReference type="NCBI Taxonomy" id="1394984"/>
    <lineage>
        <taxon>Eukaryota</taxon>
        <taxon>Metamonada</taxon>
        <taxon>Diplomonadida</taxon>
        <taxon>Hexamitidae</taxon>
        <taxon>Giardiinae</taxon>
        <taxon>Giardia</taxon>
    </lineage>
</organism>
<dbReference type="Proteomes" id="UP000070089">
    <property type="component" value="Unassembled WGS sequence"/>
</dbReference>
<comment type="caution">
    <text evidence="1">The sequence shown here is derived from an EMBL/GenBank/DDBJ whole genome shotgun (WGS) entry which is preliminary data.</text>
</comment>
<gene>
    <name evidence="1" type="ORF">QR46_0349</name>
</gene>
<dbReference type="EMBL" id="JXTI01000005">
    <property type="protein sequence ID" value="KWX15629.1"/>
    <property type="molecule type" value="Genomic_DNA"/>
</dbReference>
<evidence type="ECO:0000313" key="2">
    <source>
        <dbReference type="Proteomes" id="UP000070089"/>
    </source>
</evidence>
<reference evidence="1 2" key="1">
    <citation type="journal article" date="2015" name="Mol. Biochem. Parasitol.">
        <title>Identification of polymorphic genes for use in assemblage B genotyping assays through comparative genomics of multiple assemblage B Giardia duodenalis isolates.</title>
        <authorList>
            <person name="Wielinga C."/>
            <person name="Thompson R.C."/>
            <person name="Monis P."/>
            <person name="Ryan U."/>
        </authorList>
    </citation>
    <scope>NUCLEOTIDE SEQUENCE [LARGE SCALE GENOMIC DNA]</scope>
    <source>
        <strain evidence="1 2">BAH15c1</strain>
    </source>
</reference>
<evidence type="ECO:0000313" key="1">
    <source>
        <dbReference type="EMBL" id="KWX15629.1"/>
    </source>
</evidence>
<dbReference type="VEuPathDB" id="GiardiaDB:QR46_0349"/>
<sequence>MDIFRIAFELVENTLMGILDELSGNETGVRLEDYAIRFQDQLAIIYNDILKLSEELRETWRSPAIQTRLKELFLNDAQDDIASGLSEWKKDWELHSATTSKIKATASLDELADAE</sequence>
<proteinExistence type="predicted"/>